<dbReference type="AlphaFoldDB" id="A0AAV3R3R2"/>
<proteinExistence type="predicted"/>
<dbReference type="Proteomes" id="UP001454036">
    <property type="component" value="Unassembled WGS sequence"/>
</dbReference>
<protein>
    <submittedName>
        <fullName evidence="2">Uncharacterized protein</fullName>
    </submittedName>
</protein>
<keyword evidence="3" id="KW-1185">Reference proteome</keyword>
<evidence type="ECO:0000256" key="1">
    <source>
        <dbReference type="SAM" id="Coils"/>
    </source>
</evidence>
<evidence type="ECO:0000313" key="3">
    <source>
        <dbReference type="Proteomes" id="UP001454036"/>
    </source>
</evidence>
<reference evidence="2 3" key="1">
    <citation type="submission" date="2024-01" db="EMBL/GenBank/DDBJ databases">
        <title>The complete chloroplast genome sequence of Lithospermum erythrorhizon: insights into the phylogenetic relationship among Boraginaceae species and the maternal lineages of purple gromwells.</title>
        <authorList>
            <person name="Okada T."/>
            <person name="Watanabe K."/>
        </authorList>
    </citation>
    <scope>NUCLEOTIDE SEQUENCE [LARGE SCALE GENOMIC DNA]</scope>
</reference>
<gene>
    <name evidence="2" type="ORF">LIER_43890</name>
</gene>
<evidence type="ECO:0000313" key="2">
    <source>
        <dbReference type="EMBL" id="GAA0171029.1"/>
    </source>
</evidence>
<keyword evidence="1" id="KW-0175">Coiled coil</keyword>
<name>A0AAV3R3R2_LITER</name>
<comment type="caution">
    <text evidence="2">The sequence shown here is derived from an EMBL/GenBank/DDBJ whole genome shotgun (WGS) entry which is preliminary data.</text>
</comment>
<dbReference type="EMBL" id="BAABME010040656">
    <property type="protein sequence ID" value="GAA0171029.1"/>
    <property type="molecule type" value="Genomic_DNA"/>
</dbReference>
<accession>A0AAV3R3R2</accession>
<organism evidence="2 3">
    <name type="scientific">Lithospermum erythrorhizon</name>
    <name type="common">Purple gromwell</name>
    <name type="synonym">Lithospermum officinale var. erythrorhizon</name>
    <dbReference type="NCBI Taxonomy" id="34254"/>
    <lineage>
        <taxon>Eukaryota</taxon>
        <taxon>Viridiplantae</taxon>
        <taxon>Streptophyta</taxon>
        <taxon>Embryophyta</taxon>
        <taxon>Tracheophyta</taxon>
        <taxon>Spermatophyta</taxon>
        <taxon>Magnoliopsida</taxon>
        <taxon>eudicotyledons</taxon>
        <taxon>Gunneridae</taxon>
        <taxon>Pentapetalae</taxon>
        <taxon>asterids</taxon>
        <taxon>lamiids</taxon>
        <taxon>Boraginales</taxon>
        <taxon>Boraginaceae</taxon>
        <taxon>Boraginoideae</taxon>
        <taxon>Lithospermeae</taxon>
        <taxon>Lithospermum</taxon>
    </lineage>
</organism>
<feature type="coiled-coil region" evidence="1">
    <location>
        <begin position="49"/>
        <end position="100"/>
    </location>
</feature>
<sequence length="138" mass="16385">MAGTIVDESILSNFDQIYNEFKNGILEMQLLRSNCDTEIKKREALQFVVQSLQLENERLTNLYTESLNKLADQIENHVSCQNLKEELKRVGDEHNRKETEYRTTIKLMNRDHAIRNHNLESQIRLLHSYYTCFFSNMK</sequence>